<keyword evidence="22" id="KW-1185">Reference proteome</keyword>
<evidence type="ECO:0000256" key="10">
    <source>
        <dbReference type="ARBA" id="ARBA00022741"/>
    </source>
</evidence>
<keyword evidence="14 18" id="KW-0472">Membrane</keyword>
<accession>A0ABW5W4X2</accession>
<dbReference type="PANTHER" id="PTHR32309:SF13">
    <property type="entry name" value="FERRIC ENTEROBACTIN TRANSPORT PROTEIN FEPE"/>
    <property type="match status" value="1"/>
</dbReference>
<evidence type="ECO:0000256" key="13">
    <source>
        <dbReference type="ARBA" id="ARBA00022989"/>
    </source>
</evidence>
<evidence type="ECO:0000256" key="5">
    <source>
        <dbReference type="ARBA" id="ARBA00011903"/>
    </source>
</evidence>
<comment type="subcellular location">
    <subcellularLocation>
        <location evidence="1">Cell inner membrane</location>
        <topology evidence="1">Multi-pass membrane protein</topology>
    </subcellularLocation>
</comment>
<feature type="domain" description="Polysaccharide chain length determinant N-terminal" evidence="19">
    <location>
        <begin position="2"/>
        <end position="88"/>
    </location>
</feature>
<dbReference type="GO" id="GO:0004715">
    <property type="term" value="F:non-membrane spanning protein tyrosine kinase activity"/>
    <property type="evidence" value="ECO:0007669"/>
    <property type="project" value="UniProtKB-EC"/>
</dbReference>
<evidence type="ECO:0000256" key="9">
    <source>
        <dbReference type="ARBA" id="ARBA00022692"/>
    </source>
</evidence>
<keyword evidence="15" id="KW-0829">Tyrosine-protein kinase</keyword>
<feature type="region of interest" description="Disordered" evidence="17">
    <location>
        <begin position="477"/>
        <end position="578"/>
    </location>
</feature>
<dbReference type="NCBIfam" id="TIGR01007">
    <property type="entry name" value="eps_fam"/>
    <property type="match status" value="1"/>
</dbReference>
<feature type="domain" description="AAA" evidence="20">
    <location>
        <begin position="274"/>
        <end position="418"/>
    </location>
</feature>
<dbReference type="InterPro" id="IPR005702">
    <property type="entry name" value="Wzc-like_C"/>
</dbReference>
<evidence type="ECO:0000256" key="3">
    <source>
        <dbReference type="ARBA" id="ARBA00007316"/>
    </source>
</evidence>
<evidence type="ECO:0000256" key="16">
    <source>
        <dbReference type="ARBA" id="ARBA00051245"/>
    </source>
</evidence>
<comment type="similarity">
    <text evidence="2">Belongs to the CpsC/CapA family.</text>
</comment>
<keyword evidence="9 18" id="KW-0812">Transmembrane</keyword>
<evidence type="ECO:0000259" key="20">
    <source>
        <dbReference type="Pfam" id="PF13614"/>
    </source>
</evidence>
<keyword evidence="8 21" id="KW-0808">Transferase</keyword>
<keyword evidence="7" id="KW-0997">Cell inner membrane</keyword>
<evidence type="ECO:0000256" key="2">
    <source>
        <dbReference type="ARBA" id="ARBA00006683"/>
    </source>
</evidence>
<proteinExistence type="inferred from homology"/>
<dbReference type="Pfam" id="PF02706">
    <property type="entry name" value="Wzz"/>
    <property type="match status" value="1"/>
</dbReference>
<feature type="transmembrane region" description="Helical" evidence="18">
    <location>
        <begin position="414"/>
        <end position="433"/>
    </location>
</feature>
<name>A0ABW5W4X2_9MICO</name>
<dbReference type="EC" id="2.7.10.2" evidence="5"/>
<dbReference type="InterPro" id="IPR025669">
    <property type="entry name" value="AAA_dom"/>
</dbReference>
<evidence type="ECO:0000256" key="17">
    <source>
        <dbReference type="SAM" id="MobiDB-lite"/>
    </source>
</evidence>
<sequence length="578" mass="58374">MELAEYANVLRRRWPVIVGSALLAALAAFGWAWTTPPSYTATAKVYVSLNTGESTSDLLQGSTYVQNLIESYAALTDMPVVLDPVADDLGPDMTGRELAEAVSADSPLNTSIIEISVVDGAPDRAADIADAVAQQLSATVVDLSPATSTGGQTIAVTVVSPAEVPQYPSAPRTRLLTAAGGAAGLALSIAIVLLWTVLDTRIRSAKDLELVSEGTALLGSIPVVKRKAARVPATQDPLSTRAEAYRRVQTNLSFVDATTPARVLVVTSSVPAEGKSTTAINLASTFAESGSRVLLIDGDMRRPSVAPTLGLEGAAGLTTALVGRATMANLVQRYGPGPLDILPLGPIPPNPHQLIASDATRDLLAAARSAYDVVIIDAPPLLPVSDAAVLSTMADGVVVVVGARRVRRQQLTQALHALAGVEAPVLGLILTFAPRSGPGGTYYGYRTTRPRWSSVLPGSRGHDPLDLPSTTGAITVVPGSGNALRPGVVPRPGGIPGLSSGPRPAAVPATSALTGTGTGTKPGAAGTAGPASTSGSPGAPGPPDVPGPGTASGATSGSVPRAGAAVGSDPGQADERAG</sequence>
<keyword evidence="13 18" id="KW-1133">Transmembrane helix</keyword>
<evidence type="ECO:0000256" key="7">
    <source>
        <dbReference type="ARBA" id="ARBA00022519"/>
    </source>
</evidence>
<dbReference type="InterPro" id="IPR050445">
    <property type="entry name" value="Bact_polysacc_biosynth/exp"/>
</dbReference>
<gene>
    <name evidence="21" type="ORF">ACFS27_27050</name>
</gene>
<evidence type="ECO:0000256" key="6">
    <source>
        <dbReference type="ARBA" id="ARBA00022475"/>
    </source>
</evidence>
<dbReference type="InterPro" id="IPR027417">
    <property type="entry name" value="P-loop_NTPase"/>
</dbReference>
<feature type="transmembrane region" description="Helical" evidence="18">
    <location>
        <begin position="175"/>
        <end position="198"/>
    </location>
</feature>
<dbReference type="Proteomes" id="UP001597479">
    <property type="component" value="Unassembled WGS sequence"/>
</dbReference>
<dbReference type="InterPro" id="IPR003856">
    <property type="entry name" value="LPS_length_determ_N"/>
</dbReference>
<evidence type="ECO:0000256" key="18">
    <source>
        <dbReference type="SAM" id="Phobius"/>
    </source>
</evidence>
<dbReference type="SUPFAM" id="SSF52540">
    <property type="entry name" value="P-loop containing nucleoside triphosphate hydrolases"/>
    <property type="match status" value="1"/>
</dbReference>
<evidence type="ECO:0000256" key="4">
    <source>
        <dbReference type="ARBA" id="ARBA00008883"/>
    </source>
</evidence>
<evidence type="ECO:0000313" key="22">
    <source>
        <dbReference type="Proteomes" id="UP001597479"/>
    </source>
</evidence>
<reference evidence="22" key="1">
    <citation type="journal article" date="2019" name="Int. J. Syst. Evol. Microbiol.">
        <title>The Global Catalogue of Microorganisms (GCM) 10K type strain sequencing project: providing services to taxonomists for standard genome sequencing and annotation.</title>
        <authorList>
            <consortium name="The Broad Institute Genomics Platform"/>
            <consortium name="The Broad Institute Genome Sequencing Center for Infectious Disease"/>
            <person name="Wu L."/>
            <person name="Ma J."/>
        </authorList>
    </citation>
    <scope>NUCLEOTIDE SEQUENCE [LARGE SCALE GENOMIC DNA]</scope>
    <source>
        <strain evidence="22">CCM 7044</strain>
    </source>
</reference>
<dbReference type="Gene3D" id="3.40.50.300">
    <property type="entry name" value="P-loop containing nucleotide triphosphate hydrolases"/>
    <property type="match status" value="1"/>
</dbReference>
<evidence type="ECO:0000256" key="14">
    <source>
        <dbReference type="ARBA" id="ARBA00023136"/>
    </source>
</evidence>
<evidence type="ECO:0000256" key="1">
    <source>
        <dbReference type="ARBA" id="ARBA00004429"/>
    </source>
</evidence>
<evidence type="ECO:0000313" key="21">
    <source>
        <dbReference type="EMBL" id="MFD2797246.1"/>
    </source>
</evidence>
<keyword evidence="11" id="KW-0418">Kinase</keyword>
<evidence type="ECO:0000259" key="19">
    <source>
        <dbReference type="Pfam" id="PF02706"/>
    </source>
</evidence>
<dbReference type="CDD" id="cd05387">
    <property type="entry name" value="BY-kinase"/>
    <property type="match status" value="1"/>
</dbReference>
<feature type="compositionally biased region" description="Low complexity" evidence="17">
    <location>
        <begin position="547"/>
        <end position="558"/>
    </location>
</feature>
<organism evidence="21 22">
    <name type="scientific">Promicromonospora vindobonensis</name>
    <dbReference type="NCBI Taxonomy" id="195748"/>
    <lineage>
        <taxon>Bacteria</taxon>
        <taxon>Bacillati</taxon>
        <taxon>Actinomycetota</taxon>
        <taxon>Actinomycetes</taxon>
        <taxon>Micrococcales</taxon>
        <taxon>Promicromonosporaceae</taxon>
        <taxon>Promicromonospora</taxon>
    </lineage>
</organism>
<comment type="caution">
    <text evidence="21">The sequence shown here is derived from an EMBL/GenBank/DDBJ whole genome shotgun (WGS) entry which is preliminary data.</text>
</comment>
<dbReference type="Pfam" id="PF13614">
    <property type="entry name" value="AAA_31"/>
    <property type="match status" value="1"/>
</dbReference>
<dbReference type="EMBL" id="JBHUOG010000002">
    <property type="protein sequence ID" value="MFD2797246.1"/>
    <property type="molecule type" value="Genomic_DNA"/>
</dbReference>
<evidence type="ECO:0000256" key="12">
    <source>
        <dbReference type="ARBA" id="ARBA00022840"/>
    </source>
</evidence>
<keyword evidence="6" id="KW-1003">Cell membrane</keyword>
<keyword evidence="12" id="KW-0067">ATP-binding</keyword>
<dbReference type="RefSeq" id="WP_377190141.1">
    <property type="nucleotide sequence ID" value="NZ_JBHUOG010000002.1"/>
</dbReference>
<comment type="catalytic activity">
    <reaction evidence="16">
        <text>L-tyrosyl-[protein] + ATP = O-phospho-L-tyrosyl-[protein] + ADP + H(+)</text>
        <dbReference type="Rhea" id="RHEA:10596"/>
        <dbReference type="Rhea" id="RHEA-COMP:10136"/>
        <dbReference type="Rhea" id="RHEA-COMP:20101"/>
        <dbReference type="ChEBI" id="CHEBI:15378"/>
        <dbReference type="ChEBI" id="CHEBI:30616"/>
        <dbReference type="ChEBI" id="CHEBI:46858"/>
        <dbReference type="ChEBI" id="CHEBI:61978"/>
        <dbReference type="ChEBI" id="CHEBI:456216"/>
        <dbReference type="EC" id="2.7.10.2"/>
    </reaction>
</comment>
<comment type="similarity">
    <text evidence="3">Belongs to the CpsD/CapB family.</text>
</comment>
<protein>
    <recommendedName>
        <fullName evidence="5">non-specific protein-tyrosine kinase</fullName>
        <ecNumber evidence="5">2.7.10.2</ecNumber>
    </recommendedName>
</protein>
<dbReference type="PANTHER" id="PTHR32309">
    <property type="entry name" value="TYROSINE-PROTEIN KINASE"/>
    <property type="match status" value="1"/>
</dbReference>
<comment type="similarity">
    <text evidence="4">Belongs to the etk/wzc family.</text>
</comment>
<evidence type="ECO:0000256" key="8">
    <source>
        <dbReference type="ARBA" id="ARBA00022679"/>
    </source>
</evidence>
<keyword evidence="10" id="KW-0547">Nucleotide-binding</keyword>
<evidence type="ECO:0000256" key="11">
    <source>
        <dbReference type="ARBA" id="ARBA00022777"/>
    </source>
</evidence>
<evidence type="ECO:0000256" key="15">
    <source>
        <dbReference type="ARBA" id="ARBA00023137"/>
    </source>
</evidence>
<feature type="compositionally biased region" description="Low complexity" evidence="17">
    <location>
        <begin position="519"/>
        <end position="537"/>
    </location>
</feature>